<evidence type="ECO:0000256" key="1">
    <source>
        <dbReference type="ARBA" id="ARBA00010364"/>
    </source>
</evidence>
<dbReference type="InterPro" id="IPR036591">
    <property type="entry name" value="YggU-like_sf"/>
</dbReference>
<organism evidence="3">
    <name type="scientific">mine drainage metagenome</name>
    <dbReference type="NCBI Taxonomy" id="410659"/>
    <lineage>
        <taxon>unclassified sequences</taxon>
        <taxon>metagenomes</taxon>
        <taxon>ecological metagenomes</taxon>
    </lineage>
</organism>
<comment type="similarity">
    <text evidence="1">Belongs to the UPF0235 family.</text>
</comment>
<dbReference type="NCBIfam" id="TIGR00251">
    <property type="entry name" value="DUF167 family protein"/>
    <property type="match status" value="1"/>
</dbReference>
<dbReference type="InterPro" id="IPR003746">
    <property type="entry name" value="DUF167"/>
</dbReference>
<evidence type="ECO:0008006" key="4">
    <source>
        <dbReference type="Google" id="ProtNLM"/>
    </source>
</evidence>
<dbReference type="AlphaFoldDB" id="E6PJ35"/>
<dbReference type="PANTHER" id="PTHR13420">
    <property type="entry name" value="UPF0235 PROTEIN C15ORF40"/>
    <property type="match status" value="1"/>
</dbReference>
<dbReference type="SMART" id="SM01152">
    <property type="entry name" value="DUF167"/>
    <property type="match status" value="1"/>
</dbReference>
<reference evidence="3" key="1">
    <citation type="submission" date="2009-10" db="EMBL/GenBank/DDBJ databases">
        <title>Diversity of trophic interactions inside an arsenic-rich microbial ecosystem.</title>
        <authorList>
            <person name="Bertin P.N."/>
            <person name="Heinrich-Salmeron A."/>
            <person name="Pelletier E."/>
            <person name="Goulhen-Chollet F."/>
            <person name="Arsene-Ploetze F."/>
            <person name="Gallien S."/>
            <person name="Calteau A."/>
            <person name="Vallenet D."/>
            <person name="Casiot C."/>
            <person name="Chane-Woon-Ming B."/>
            <person name="Giloteaux L."/>
            <person name="Barakat M."/>
            <person name="Bonnefoy V."/>
            <person name="Bruneel O."/>
            <person name="Chandler M."/>
            <person name="Cleiss J."/>
            <person name="Duran R."/>
            <person name="Elbaz-Poulichet F."/>
            <person name="Fonknechten N."/>
            <person name="Lauga B."/>
            <person name="Mornico D."/>
            <person name="Ortet P."/>
            <person name="Schaeffer C."/>
            <person name="Siguier P."/>
            <person name="Alexander Thil Smith A."/>
            <person name="Van Dorsselaer A."/>
            <person name="Weissenbach J."/>
            <person name="Medigue C."/>
            <person name="Le Paslier D."/>
        </authorList>
    </citation>
    <scope>NUCLEOTIDE SEQUENCE</scope>
</reference>
<dbReference type="PANTHER" id="PTHR13420:SF7">
    <property type="entry name" value="UPF0235 PROTEIN C15ORF40"/>
    <property type="match status" value="1"/>
</dbReference>
<evidence type="ECO:0000313" key="3">
    <source>
        <dbReference type="EMBL" id="CBH76477.1"/>
    </source>
</evidence>
<gene>
    <name evidence="3" type="ORF">CARN1_0957</name>
</gene>
<dbReference type="GO" id="GO:0005737">
    <property type="term" value="C:cytoplasm"/>
    <property type="evidence" value="ECO:0007669"/>
    <property type="project" value="TreeGrafter"/>
</dbReference>
<dbReference type="Pfam" id="PF02594">
    <property type="entry name" value="DUF167"/>
    <property type="match status" value="1"/>
</dbReference>
<sequence>MMHARGSTMLEIKVKPGSKRPGVAREGERLVVAVAARAVEGAANEGALNALAEALGIAPSRLEIVRGHRGRLKTIAVSGLAPEELHARVASIAAAN</sequence>
<evidence type="ECO:0000256" key="2">
    <source>
        <dbReference type="SAM" id="MobiDB-lite"/>
    </source>
</evidence>
<dbReference type="HAMAP" id="MF_00634">
    <property type="entry name" value="UPF0235"/>
    <property type="match status" value="1"/>
</dbReference>
<accession>E6PJ35</accession>
<feature type="region of interest" description="Disordered" evidence="2">
    <location>
        <begin position="1"/>
        <end position="22"/>
    </location>
</feature>
<protein>
    <recommendedName>
        <fullName evidence="4">Protein containing DUF167</fullName>
    </recommendedName>
</protein>
<dbReference type="EMBL" id="CABL01000019">
    <property type="protein sequence ID" value="CBH76477.1"/>
    <property type="molecule type" value="Genomic_DNA"/>
</dbReference>
<dbReference type="SUPFAM" id="SSF69786">
    <property type="entry name" value="YggU-like"/>
    <property type="match status" value="1"/>
</dbReference>
<comment type="caution">
    <text evidence="3">The sequence shown here is derived from an EMBL/GenBank/DDBJ whole genome shotgun (WGS) entry which is preliminary data.</text>
</comment>
<dbReference type="Gene3D" id="3.30.1200.10">
    <property type="entry name" value="YggU-like"/>
    <property type="match status" value="1"/>
</dbReference>
<name>E6PJ35_9ZZZZ</name>
<proteinExistence type="inferred from homology"/>